<proteinExistence type="predicted"/>
<dbReference type="AlphaFoldDB" id="A0A7G2CM82"/>
<dbReference type="Proteomes" id="UP000515908">
    <property type="component" value="Chromosome 16"/>
</dbReference>
<accession>A0A7G2CM82</accession>
<organism evidence="1 2">
    <name type="scientific">Angomonas deanei</name>
    <dbReference type="NCBI Taxonomy" id="59799"/>
    <lineage>
        <taxon>Eukaryota</taxon>
        <taxon>Discoba</taxon>
        <taxon>Euglenozoa</taxon>
        <taxon>Kinetoplastea</taxon>
        <taxon>Metakinetoplastina</taxon>
        <taxon>Trypanosomatida</taxon>
        <taxon>Trypanosomatidae</taxon>
        <taxon>Strigomonadinae</taxon>
        <taxon>Angomonas</taxon>
    </lineage>
</organism>
<evidence type="ECO:0000313" key="2">
    <source>
        <dbReference type="Proteomes" id="UP000515908"/>
    </source>
</evidence>
<gene>
    <name evidence="1" type="ORF">ADEAN_000768200</name>
</gene>
<sequence>MRSVEDNNSTQNENSIREVIPLGDIVSIQLAVSLPTNTKNKFFFLPLPDKDVIPNAIQIFVKSSSKKTENNENQKIKVYQFTKFDSVTSKAGNALSEVLRQSTPLDRFYCYLDHAWREKVTVPVEGVPYAN</sequence>
<reference evidence="1 2" key="1">
    <citation type="submission" date="2020-08" db="EMBL/GenBank/DDBJ databases">
        <authorList>
            <person name="Newling K."/>
            <person name="Davey J."/>
            <person name="Forrester S."/>
        </authorList>
    </citation>
    <scope>NUCLEOTIDE SEQUENCE [LARGE SCALE GENOMIC DNA]</scope>
    <source>
        <strain evidence="2">Crithidia deanei Carvalho (ATCC PRA-265)</strain>
    </source>
</reference>
<evidence type="ECO:0000313" key="1">
    <source>
        <dbReference type="EMBL" id="CAD2220167.1"/>
    </source>
</evidence>
<name>A0A7G2CM82_9TRYP</name>
<dbReference type="VEuPathDB" id="TriTrypDB:ADEAN_000768200"/>
<dbReference type="EMBL" id="LR877160">
    <property type="protein sequence ID" value="CAD2220167.1"/>
    <property type="molecule type" value="Genomic_DNA"/>
</dbReference>
<protein>
    <submittedName>
        <fullName evidence="1">Uncharacterized protein</fullName>
    </submittedName>
</protein>
<dbReference type="OrthoDB" id="278639at2759"/>
<keyword evidence="2" id="KW-1185">Reference proteome</keyword>